<evidence type="ECO:0000256" key="3">
    <source>
        <dbReference type="ARBA" id="ARBA00012584"/>
    </source>
</evidence>
<dbReference type="SUPFAM" id="SSF55821">
    <property type="entry name" value="YrdC/RibB"/>
    <property type="match status" value="1"/>
</dbReference>
<keyword evidence="4" id="KW-0963">Cytoplasm</keyword>
<keyword evidence="7" id="KW-0548">Nucleotidyltransferase</keyword>
<dbReference type="InterPro" id="IPR023535">
    <property type="entry name" value="TC-AMP_synthase"/>
</dbReference>
<dbReference type="InterPro" id="IPR017945">
    <property type="entry name" value="DHBP_synth_RibB-like_a/b_dom"/>
</dbReference>
<evidence type="ECO:0000259" key="11">
    <source>
        <dbReference type="PROSITE" id="PS51163"/>
    </source>
</evidence>
<name>A0A1F6TBR6_9PROT</name>
<organism evidence="12 13">
    <name type="scientific">Candidatus Muproteobacteria bacterium RBG_16_64_11</name>
    <dbReference type="NCBI Taxonomy" id="1817758"/>
    <lineage>
        <taxon>Bacteria</taxon>
        <taxon>Pseudomonadati</taxon>
        <taxon>Pseudomonadota</taxon>
        <taxon>Candidatus Muproteobacteria</taxon>
    </lineage>
</organism>
<dbReference type="EMBL" id="MFSS01000087">
    <property type="protein sequence ID" value="OGI42519.1"/>
    <property type="molecule type" value="Genomic_DNA"/>
</dbReference>
<feature type="domain" description="YrdC-like" evidence="11">
    <location>
        <begin position="3"/>
        <end position="181"/>
    </location>
</feature>
<dbReference type="Proteomes" id="UP000177925">
    <property type="component" value="Unassembled WGS sequence"/>
</dbReference>
<dbReference type="GO" id="GO:0005524">
    <property type="term" value="F:ATP binding"/>
    <property type="evidence" value="ECO:0007669"/>
    <property type="project" value="UniProtKB-KW"/>
</dbReference>
<dbReference type="GO" id="GO:0005737">
    <property type="term" value="C:cytoplasm"/>
    <property type="evidence" value="ECO:0007669"/>
    <property type="project" value="UniProtKB-SubCell"/>
</dbReference>
<dbReference type="STRING" id="1817758.A2150_00920"/>
<evidence type="ECO:0000256" key="2">
    <source>
        <dbReference type="ARBA" id="ARBA00007663"/>
    </source>
</evidence>
<evidence type="ECO:0000256" key="5">
    <source>
        <dbReference type="ARBA" id="ARBA00022679"/>
    </source>
</evidence>
<comment type="catalytic activity">
    <reaction evidence="10">
        <text>L-threonine + hydrogencarbonate + ATP = L-threonylcarbamoyladenylate + diphosphate + H2O</text>
        <dbReference type="Rhea" id="RHEA:36407"/>
        <dbReference type="ChEBI" id="CHEBI:15377"/>
        <dbReference type="ChEBI" id="CHEBI:17544"/>
        <dbReference type="ChEBI" id="CHEBI:30616"/>
        <dbReference type="ChEBI" id="CHEBI:33019"/>
        <dbReference type="ChEBI" id="CHEBI:57926"/>
        <dbReference type="ChEBI" id="CHEBI:73682"/>
        <dbReference type="EC" id="2.7.7.87"/>
    </reaction>
</comment>
<evidence type="ECO:0000256" key="10">
    <source>
        <dbReference type="ARBA" id="ARBA00048366"/>
    </source>
</evidence>
<evidence type="ECO:0000313" key="12">
    <source>
        <dbReference type="EMBL" id="OGI42519.1"/>
    </source>
</evidence>
<evidence type="ECO:0000256" key="4">
    <source>
        <dbReference type="ARBA" id="ARBA00022490"/>
    </source>
</evidence>
<dbReference type="Pfam" id="PF01300">
    <property type="entry name" value="Sua5_yciO_yrdC"/>
    <property type="match status" value="1"/>
</dbReference>
<gene>
    <name evidence="12" type="ORF">A2150_00920</name>
</gene>
<reference evidence="12 13" key="1">
    <citation type="journal article" date="2016" name="Nat. Commun.">
        <title>Thousands of microbial genomes shed light on interconnected biogeochemical processes in an aquifer system.</title>
        <authorList>
            <person name="Anantharaman K."/>
            <person name="Brown C.T."/>
            <person name="Hug L.A."/>
            <person name="Sharon I."/>
            <person name="Castelle C.J."/>
            <person name="Probst A.J."/>
            <person name="Thomas B.C."/>
            <person name="Singh A."/>
            <person name="Wilkins M.J."/>
            <person name="Karaoz U."/>
            <person name="Brodie E.L."/>
            <person name="Williams K.H."/>
            <person name="Hubbard S.S."/>
            <person name="Banfield J.F."/>
        </authorList>
    </citation>
    <scope>NUCLEOTIDE SEQUENCE [LARGE SCALE GENOMIC DNA]</scope>
</reference>
<comment type="subcellular location">
    <subcellularLocation>
        <location evidence="1">Cytoplasm</location>
    </subcellularLocation>
</comment>
<dbReference type="GO" id="GO:0061710">
    <property type="term" value="F:L-threonylcarbamoyladenylate synthase"/>
    <property type="evidence" value="ECO:0007669"/>
    <property type="project" value="UniProtKB-EC"/>
</dbReference>
<accession>A0A1F6TBR6</accession>
<dbReference type="AlphaFoldDB" id="A0A1F6TBR6"/>
<evidence type="ECO:0000256" key="9">
    <source>
        <dbReference type="ARBA" id="ARBA00022840"/>
    </source>
</evidence>
<keyword evidence="9" id="KW-0067">ATP-binding</keyword>
<evidence type="ECO:0000256" key="8">
    <source>
        <dbReference type="ARBA" id="ARBA00022741"/>
    </source>
</evidence>
<keyword evidence="5" id="KW-0808">Transferase</keyword>
<dbReference type="Gene3D" id="3.90.870.10">
    <property type="entry name" value="DHBP synthase"/>
    <property type="match status" value="1"/>
</dbReference>
<comment type="caution">
    <text evidence="12">The sequence shown here is derived from an EMBL/GenBank/DDBJ whole genome shotgun (WGS) entry which is preliminary data.</text>
</comment>
<evidence type="ECO:0000256" key="6">
    <source>
        <dbReference type="ARBA" id="ARBA00022694"/>
    </source>
</evidence>
<evidence type="ECO:0000313" key="13">
    <source>
        <dbReference type="Proteomes" id="UP000177925"/>
    </source>
</evidence>
<dbReference type="HAMAP" id="MF_01852">
    <property type="entry name" value="TsaC"/>
    <property type="match status" value="1"/>
</dbReference>
<dbReference type="GO" id="GO:0003725">
    <property type="term" value="F:double-stranded RNA binding"/>
    <property type="evidence" value="ECO:0007669"/>
    <property type="project" value="InterPro"/>
</dbReference>
<protein>
    <recommendedName>
        <fullName evidence="3">L-threonylcarbamoyladenylate synthase</fullName>
        <ecNumber evidence="3">2.7.7.87</ecNumber>
    </recommendedName>
</protein>
<keyword evidence="6" id="KW-0819">tRNA processing</keyword>
<keyword evidence="8" id="KW-0547">Nucleotide-binding</keyword>
<evidence type="ECO:0000256" key="1">
    <source>
        <dbReference type="ARBA" id="ARBA00004496"/>
    </source>
</evidence>
<dbReference type="PANTHER" id="PTHR17490:SF18">
    <property type="entry name" value="THREONYLCARBAMOYL-AMP SYNTHASE"/>
    <property type="match status" value="1"/>
</dbReference>
<dbReference type="InterPro" id="IPR050156">
    <property type="entry name" value="TC-AMP_synthase_SUA5"/>
</dbReference>
<dbReference type="InterPro" id="IPR006070">
    <property type="entry name" value="Sua5-like_dom"/>
</dbReference>
<dbReference type="GO" id="GO:0002949">
    <property type="term" value="P:tRNA threonylcarbamoyladenosine modification"/>
    <property type="evidence" value="ECO:0007669"/>
    <property type="project" value="InterPro"/>
</dbReference>
<sequence>MFARELLLAARVLRRGGIVAYATEYCFGLGCDPGNRDAVLRLLRLKRRSLKKGLILLAADTHQLAPYVTEIPPQVLATWPGPHTWLLNPDHAVPRWITGGQARVAVRVTAHPQAAALCRLAGMAIVSTSANRGGEAPARSDREVRRRFGHGIDYVLPGYVGDAPAPTPIRDAVTGGLVRPG</sequence>
<evidence type="ECO:0000256" key="7">
    <source>
        <dbReference type="ARBA" id="ARBA00022695"/>
    </source>
</evidence>
<dbReference type="GO" id="GO:0006450">
    <property type="term" value="P:regulation of translational fidelity"/>
    <property type="evidence" value="ECO:0007669"/>
    <property type="project" value="TreeGrafter"/>
</dbReference>
<proteinExistence type="inferred from homology"/>
<dbReference type="GO" id="GO:0000049">
    <property type="term" value="F:tRNA binding"/>
    <property type="evidence" value="ECO:0007669"/>
    <property type="project" value="TreeGrafter"/>
</dbReference>
<comment type="similarity">
    <text evidence="2">Belongs to the SUA5 family.</text>
</comment>
<dbReference type="PROSITE" id="PS51163">
    <property type="entry name" value="YRDC"/>
    <property type="match status" value="1"/>
</dbReference>
<dbReference type="EC" id="2.7.7.87" evidence="3"/>
<dbReference type="PANTHER" id="PTHR17490">
    <property type="entry name" value="SUA5"/>
    <property type="match status" value="1"/>
</dbReference>